<keyword evidence="7" id="KW-0969">Cilium</keyword>
<dbReference type="STRING" id="1760988.SAMN02949497_3146"/>
<dbReference type="OrthoDB" id="9796789at2"/>
<dbReference type="Gene3D" id="6.10.10.10">
    <property type="entry name" value="Flagellar export chaperone, C-terminal domain"/>
    <property type="match status" value="1"/>
</dbReference>
<dbReference type="PANTHER" id="PTHR42792">
    <property type="entry name" value="FLAGELLIN"/>
    <property type="match status" value="1"/>
</dbReference>
<evidence type="ECO:0000256" key="1">
    <source>
        <dbReference type="ARBA" id="ARBA00005709"/>
    </source>
</evidence>
<feature type="domain" description="Flagellin C-terminal" evidence="6">
    <location>
        <begin position="1295"/>
        <end position="1380"/>
    </location>
</feature>
<name>A0A1Y6D5E5_9GAMM</name>
<dbReference type="EMBL" id="FXAM01000001">
    <property type="protein sequence ID" value="SMF95772.1"/>
    <property type="molecule type" value="Genomic_DNA"/>
</dbReference>
<gene>
    <name evidence="7" type="ORF">SAMN02949497_3146</name>
</gene>
<dbReference type="InterPro" id="IPR046358">
    <property type="entry name" value="Flagellin_C"/>
</dbReference>
<dbReference type="PANTHER" id="PTHR42792:SF2">
    <property type="entry name" value="FLAGELLIN"/>
    <property type="match status" value="1"/>
</dbReference>
<keyword evidence="8" id="KW-1185">Reference proteome</keyword>
<dbReference type="PRINTS" id="PR00207">
    <property type="entry name" value="FLAGELLIN"/>
</dbReference>
<evidence type="ECO:0000259" key="6">
    <source>
        <dbReference type="Pfam" id="PF00700"/>
    </source>
</evidence>
<comment type="similarity">
    <text evidence="1 4">Belongs to the bacterial flagellin family.</text>
</comment>
<dbReference type="Gene3D" id="3.30.70.2120">
    <property type="match status" value="6"/>
</dbReference>
<keyword evidence="7" id="KW-0966">Cell projection</keyword>
<feature type="domain" description="Flagellin N-terminal" evidence="5">
    <location>
        <begin position="5"/>
        <end position="142"/>
    </location>
</feature>
<dbReference type="RefSeq" id="WP_085214272.1">
    <property type="nucleotide sequence ID" value="NZ_FXAM01000001.1"/>
</dbReference>
<dbReference type="Proteomes" id="UP000192923">
    <property type="component" value="Unassembled WGS sequence"/>
</dbReference>
<sequence length="1381" mass="135470">MPMYINTNVTSLTTQMQLNKSQMSQQTAMTRLSSGLRINSAADDAAGLAISDRMSAQVTGMNQAVRNANDGISLAQTATGALGQITNSLQRLRELSVQSSNATNTASDRAALQQEAGQLLSEIDRVAGQTQFNGITLLDGSFKQQSFQVGANAGQTISVNVSGAKASQLGTNNAAALTAKGNSAAINSGDLIINGVAIRSSSASDDLASYPASSKSSSAIAKVAAINASTAQTGVTATADVNTVAGATQVAPKFAGDAGSGTLTINGVQTAKISLTADLASNRAAVAQAINAISDKTGITANDTGSTDTGVSLSAADGRNVTVKYSAPTDANTRFDASLTGVRALGTEDSSVGVGNVLQGTTMTGANSSGSFTINGVGTSIVNTSSDTVTTRASVVAAINAISDKTGVTAVDSGSDADGVKLVAADGRAIEISRTVVSGTFDATTTGVSAGRGTNSTLAQTQVAATTTTAEGAANTENLTINGQSISFDAGSATLTADLADAINNVSVQTGVKADTATLAMNTATGDGRDITISSEGNATTGAGALLADDLGYAAQSGTMTIHSGATAATAFAAGSAFSFAINGKTYNVATTDTSATLAATINLDTATTGITATDSSGQLQLQAADGSDIVLSGNLGDMASATAGTTLGFSNTSTDVVSAGFTISGEASAATANGKGLENNWTSLNTVSTTASDTLQLSINGVKTAAITGTGTSSDDADTIVAAVNAISNQTGITASQTGGALTFNSKDGRQIDLTGSTINGNNSTTSVAAKLGMTMDVDGNFSKGATAVRDMATANNAVGGTVDNTGTLGDNSIIVVNGVTASANVDLSSTDAGTNAGNIVKAVNSVSTQTGVSAALNEAGDGVVFTSSSGGTIDLTGSKSNGMALTAGQLGLDSLSNTQGSNAAEGTNYGSYTLTSNEKIEITAGSGTGVSVAHAGLASGTYSAQTAYTSTTSNNGQAIQSGDAKINGVLIGASTAASDTASNYASVVSSEQAAKWTAASAISKVAAINAISEKSGVTATVNATQADGSDMTGSAAGTGTITINGQNTSVIASVGGGNDIDAATTRANVVKAINAISEQTGVRAVDTNSTTSGVQLVADDGRNVNIQFNGGLSGANTGLVSNNTTTTVTGTGPTATAAKQTGSLSINGVSTGTFSLNSSSDGAGYTSAVQGQDLANAINSIADKTGVTATADSTTGALTLKAASGQNISVDFGGSMTASLTGLKAGTTSGSSATAFGTYTLSSAATFSVDKGSTGGLGVDNTGLSVGTYGSGKTGMSLDKLDISTAEGAQKAITALDNALAQVDSNQANLGAIQNRFNSTISALQSTSTNLTAARSRIQDADFASETASLSRAQVLQQAGTAMLAQANSSSQSVLSLLR</sequence>
<comment type="function">
    <text evidence="4">Flagellin is the subunit protein which polymerizes to form the filaments of bacterial flagella.</text>
</comment>
<dbReference type="GO" id="GO:0009288">
    <property type="term" value="C:bacterial-type flagellum"/>
    <property type="evidence" value="ECO:0007669"/>
    <property type="project" value="UniProtKB-SubCell"/>
</dbReference>
<dbReference type="GO" id="GO:0005576">
    <property type="term" value="C:extracellular region"/>
    <property type="evidence" value="ECO:0007669"/>
    <property type="project" value="UniProtKB-SubCell"/>
</dbReference>
<evidence type="ECO:0000313" key="8">
    <source>
        <dbReference type="Proteomes" id="UP000192923"/>
    </source>
</evidence>
<evidence type="ECO:0000256" key="2">
    <source>
        <dbReference type="ARBA" id="ARBA00022525"/>
    </source>
</evidence>
<dbReference type="Pfam" id="PF00700">
    <property type="entry name" value="Flagellin_C"/>
    <property type="match status" value="1"/>
</dbReference>
<dbReference type="Gene3D" id="1.20.1330.10">
    <property type="entry name" value="f41 fragment of flagellin, N-terminal domain"/>
    <property type="match status" value="2"/>
</dbReference>
<comment type="subcellular location">
    <subcellularLocation>
        <location evidence="4">Secreted</location>
    </subcellularLocation>
    <subcellularLocation>
        <location evidence="4">Bacterial flagellum</location>
    </subcellularLocation>
</comment>
<keyword evidence="3 4" id="KW-0975">Bacterial flagellum</keyword>
<dbReference type="SUPFAM" id="SSF64518">
    <property type="entry name" value="Phase 1 flagellin"/>
    <property type="match status" value="2"/>
</dbReference>
<dbReference type="InterPro" id="IPR001029">
    <property type="entry name" value="Flagellin_N"/>
</dbReference>
<protein>
    <recommendedName>
        <fullName evidence="4">Flagellin</fullName>
    </recommendedName>
</protein>
<dbReference type="InterPro" id="IPR001492">
    <property type="entry name" value="Flagellin"/>
</dbReference>
<accession>A0A1Y6D5E5</accession>
<evidence type="ECO:0000313" key="7">
    <source>
        <dbReference type="EMBL" id="SMF95772.1"/>
    </source>
</evidence>
<dbReference type="Pfam" id="PF00669">
    <property type="entry name" value="Flagellin_N"/>
    <property type="match status" value="1"/>
</dbReference>
<reference evidence="7 8" key="1">
    <citation type="submission" date="2016-12" db="EMBL/GenBank/DDBJ databases">
        <authorList>
            <person name="Song W.-J."/>
            <person name="Kurnit D.M."/>
        </authorList>
    </citation>
    <scope>NUCLEOTIDE SEQUENCE [LARGE SCALE GENOMIC DNA]</scope>
    <source>
        <strain evidence="7 8">175</strain>
    </source>
</reference>
<evidence type="ECO:0000259" key="5">
    <source>
        <dbReference type="Pfam" id="PF00669"/>
    </source>
</evidence>
<keyword evidence="7" id="KW-0282">Flagellum</keyword>
<evidence type="ECO:0000256" key="4">
    <source>
        <dbReference type="RuleBase" id="RU362073"/>
    </source>
</evidence>
<evidence type="ECO:0000256" key="3">
    <source>
        <dbReference type="ARBA" id="ARBA00023143"/>
    </source>
</evidence>
<proteinExistence type="inferred from homology"/>
<keyword evidence="2 4" id="KW-0964">Secreted</keyword>
<organism evidence="7 8">
    <name type="scientific">Methylomagnum ishizawai</name>
    <dbReference type="NCBI Taxonomy" id="1760988"/>
    <lineage>
        <taxon>Bacteria</taxon>
        <taxon>Pseudomonadati</taxon>
        <taxon>Pseudomonadota</taxon>
        <taxon>Gammaproteobacteria</taxon>
        <taxon>Methylococcales</taxon>
        <taxon>Methylococcaceae</taxon>
        <taxon>Methylomagnum</taxon>
    </lineage>
</organism>
<dbReference type="GO" id="GO:0005198">
    <property type="term" value="F:structural molecule activity"/>
    <property type="evidence" value="ECO:0007669"/>
    <property type="project" value="UniProtKB-UniRule"/>
</dbReference>
<dbReference type="InterPro" id="IPR042187">
    <property type="entry name" value="Flagellin_C_sub2"/>
</dbReference>